<accession>A0ACC1AEL2</accession>
<name>A0ACC1AEL2_9ROSI</name>
<reference evidence="2" key="1">
    <citation type="journal article" date="2023" name="G3 (Bethesda)">
        <title>Genome assembly and association tests identify interacting loci associated with vigor, precocity, and sex in interspecific pistachio rootstocks.</title>
        <authorList>
            <person name="Palmer W."/>
            <person name="Jacygrad E."/>
            <person name="Sagayaradj S."/>
            <person name="Cavanaugh K."/>
            <person name="Han R."/>
            <person name="Bertier L."/>
            <person name="Beede B."/>
            <person name="Kafkas S."/>
            <person name="Golino D."/>
            <person name="Preece J."/>
            <person name="Michelmore R."/>
        </authorList>
    </citation>
    <scope>NUCLEOTIDE SEQUENCE [LARGE SCALE GENOMIC DNA]</scope>
</reference>
<evidence type="ECO:0000313" key="1">
    <source>
        <dbReference type="EMBL" id="KAJ0085405.1"/>
    </source>
</evidence>
<keyword evidence="2" id="KW-1185">Reference proteome</keyword>
<protein>
    <submittedName>
        <fullName evidence="1">Uncharacterized protein</fullName>
    </submittedName>
</protein>
<proteinExistence type="predicted"/>
<gene>
    <name evidence="1" type="ORF">Patl1_07178</name>
</gene>
<dbReference type="Proteomes" id="UP001164250">
    <property type="component" value="Chromosome 10"/>
</dbReference>
<organism evidence="1 2">
    <name type="scientific">Pistacia atlantica</name>
    <dbReference type="NCBI Taxonomy" id="434234"/>
    <lineage>
        <taxon>Eukaryota</taxon>
        <taxon>Viridiplantae</taxon>
        <taxon>Streptophyta</taxon>
        <taxon>Embryophyta</taxon>
        <taxon>Tracheophyta</taxon>
        <taxon>Spermatophyta</taxon>
        <taxon>Magnoliopsida</taxon>
        <taxon>eudicotyledons</taxon>
        <taxon>Gunneridae</taxon>
        <taxon>Pentapetalae</taxon>
        <taxon>rosids</taxon>
        <taxon>malvids</taxon>
        <taxon>Sapindales</taxon>
        <taxon>Anacardiaceae</taxon>
        <taxon>Pistacia</taxon>
    </lineage>
</organism>
<evidence type="ECO:0000313" key="2">
    <source>
        <dbReference type="Proteomes" id="UP001164250"/>
    </source>
</evidence>
<dbReference type="EMBL" id="CM047906">
    <property type="protein sequence ID" value="KAJ0085405.1"/>
    <property type="molecule type" value="Genomic_DNA"/>
</dbReference>
<comment type="caution">
    <text evidence="1">The sequence shown here is derived from an EMBL/GenBank/DDBJ whole genome shotgun (WGS) entry which is preliminary data.</text>
</comment>
<sequence>MEMGLECFHCKFLIERLGGVKVVAIAVVPDDVGKIKDVIQRWSDIDGMDLILTLGGTGFTPIDVTLEATKELIQRETPSLLKWSQVVHTFLKGKGKLSHLLGTGPKKGNSKFDAWDEEDSMVMSWPWNSLLPEINDTFMFLPASKEIWETAKETYSKVRDCAQIYEIKTKIYGIKQGDHLVTEYANLLKNLWQEMDHYRCIEMRCSDDAATLKNFIQKDRIYDFLAGLNVEFD</sequence>